<keyword evidence="1" id="KW-0812">Transmembrane</keyword>
<dbReference type="AlphaFoldDB" id="A0A8J3KYS1"/>
<evidence type="ECO:0000256" key="1">
    <source>
        <dbReference type="SAM" id="Phobius"/>
    </source>
</evidence>
<keyword evidence="3" id="KW-1185">Reference proteome</keyword>
<keyword evidence="1" id="KW-1133">Transmembrane helix</keyword>
<keyword evidence="1" id="KW-0472">Membrane</keyword>
<feature type="transmembrane region" description="Helical" evidence="1">
    <location>
        <begin position="38"/>
        <end position="58"/>
    </location>
</feature>
<evidence type="ECO:0008006" key="4">
    <source>
        <dbReference type="Google" id="ProtNLM"/>
    </source>
</evidence>
<dbReference type="EMBL" id="BONI01000121">
    <property type="protein sequence ID" value="GIG11198.1"/>
    <property type="molecule type" value="Genomic_DNA"/>
</dbReference>
<feature type="transmembrane region" description="Helical" evidence="1">
    <location>
        <begin position="447"/>
        <end position="470"/>
    </location>
</feature>
<dbReference type="RefSeq" id="WP_203699153.1">
    <property type="nucleotide sequence ID" value="NZ_BAAALC010000020.1"/>
</dbReference>
<organism evidence="2 3">
    <name type="scientific">Catellatospora coxensis</name>
    <dbReference type="NCBI Taxonomy" id="310354"/>
    <lineage>
        <taxon>Bacteria</taxon>
        <taxon>Bacillati</taxon>
        <taxon>Actinomycetota</taxon>
        <taxon>Actinomycetes</taxon>
        <taxon>Micromonosporales</taxon>
        <taxon>Micromonosporaceae</taxon>
        <taxon>Catellatospora</taxon>
    </lineage>
</organism>
<dbReference type="SUPFAM" id="SSF82171">
    <property type="entry name" value="DPP6 N-terminal domain-like"/>
    <property type="match status" value="1"/>
</dbReference>
<evidence type="ECO:0000313" key="2">
    <source>
        <dbReference type="EMBL" id="GIG11198.1"/>
    </source>
</evidence>
<evidence type="ECO:0000313" key="3">
    <source>
        <dbReference type="Proteomes" id="UP000630887"/>
    </source>
</evidence>
<dbReference type="InterPro" id="IPR011042">
    <property type="entry name" value="6-blade_b-propeller_TolB-like"/>
</dbReference>
<name>A0A8J3KYS1_9ACTN</name>
<dbReference type="Gene3D" id="2.120.10.30">
    <property type="entry name" value="TolB, C-terminal domain"/>
    <property type="match status" value="1"/>
</dbReference>
<comment type="caution">
    <text evidence="2">The sequence shown here is derived from an EMBL/GenBank/DDBJ whole genome shotgun (WGS) entry which is preliminary data.</text>
</comment>
<protein>
    <recommendedName>
        <fullName evidence="4">WD40 repeat protein</fullName>
    </recommendedName>
</protein>
<accession>A0A8J3KYS1</accession>
<dbReference type="Proteomes" id="UP000630887">
    <property type="component" value="Unassembled WGS sequence"/>
</dbReference>
<gene>
    <name evidence="2" type="ORF">Cco03nite_78980</name>
</gene>
<proteinExistence type="predicted"/>
<sequence length="493" mass="52455">MTERLRDALHDAVAGVPAVRLSEDPWRQGRRLRRRDRWTQGLAAVVVLLVVSVAFVVAGQGGRGARVTPADGADAVPGDVSTPWMWQAEVQSDPRGQASLLLSGDGWGLSGTDVFDHEGKVAVVGRDGSYRMLLYAGVQQTAGYGVLLSPDGRRVVSQFLPDEQPAWSVVTDLATGASRRLVSEGRDCCAMPVAWSPDGRLLLALDHPRDPTGFDPVTGYGLVPAELVVHDLTTGATRRLGAAGDLNQLRAASVAAFSPDSRHVVMSVGEQVKLMSLTGETLWTAELGDRTHLAGVGAFTGDGRLITTVTLDGCLDGCGTAALAARRWRFGYLDAATGAPADGPVLADAVGMAVRALGWRHGRDLVALEYEPEPGHDKVDQPMWQDTGYWETGHVVLTARTPGGGIETLLDPPGEVLGMDVARDLLEAGRFGGPAARPAMFPARAVIMVPLVLFGTPLLLVLGVTGLVLWRRRRRRRRAWTRPATPSGPAPAP</sequence>
<reference evidence="2 3" key="1">
    <citation type="submission" date="2021-01" db="EMBL/GenBank/DDBJ databases">
        <title>Whole genome shotgun sequence of Catellatospora coxensis NBRC 107359.</title>
        <authorList>
            <person name="Komaki H."/>
            <person name="Tamura T."/>
        </authorList>
    </citation>
    <scope>NUCLEOTIDE SEQUENCE [LARGE SCALE GENOMIC DNA]</scope>
    <source>
        <strain evidence="2 3">NBRC 107359</strain>
    </source>
</reference>